<evidence type="ECO:0000313" key="4">
    <source>
        <dbReference type="Proteomes" id="UP000310066"/>
    </source>
</evidence>
<feature type="coiled-coil region" evidence="1">
    <location>
        <begin position="58"/>
        <end position="106"/>
    </location>
</feature>
<feature type="region of interest" description="Disordered" evidence="2">
    <location>
        <begin position="334"/>
        <end position="383"/>
    </location>
</feature>
<accession>A0A4U0VC16</accession>
<organism evidence="3 4">
    <name type="scientific">Friedmanniomyces endolithicus</name>
    <dbReference type="NCBI Taxonomy" id="329885"/>
    <lineage>
        <taxon>Eukaryota</taxon>
        <taxon>Fungi</taxon>
        <taxon>Dikarya</taxon>
        <taxon>Ascomycota</taxon>
        <taxon>Pezizomycotina</taxon>
        <taxon>Dothideomycetes</taxon>
        <taxon>Dothideomycetidae</taxon>
        <taxon>Mycosphaerellales</taxon>
        <taxon>Teratosphaeriaceae</taxon>
        <taxon>Friedmanniomyces</taxon>
    </lineage>
</organism>
<feature type="compositionally biased region" description="Polar residues" evidence="2">
    <location>
        <begin position="354"/>
        <end position="368"/>
    </location>
</feature>
<dbReference type="Proteomes" id="UP000310066">
    <property type="component" value="Unassembled WGS sequence"/>
</dbReference>
<dbReference type="OrthoDB" id="3890145at2759"/>
<dbReference type="EMBL" id="NAJP01000008">
    <property type="protein sequence ID" value="TKA46500.1"/>
    <property type="molecule type" value="Genomic_DNA"/>
</dbReference>
<keyword evidence="1" id="KW-0175">Coiled coil</keyword>
<name>A0A4U0VC16_9PEZI</name>
<sequence length="383" mass="43686">MAQHSPIHNRNFALGPKPDIGPGIAGLQMATSTTESATGPSISAMTTGPQEMAPIDELLRLTQELEKLRLARDEAYEERDAMADDLLKLLEDVEKKDEELKEMAGKAWTRKDDAQKMSGDEATEMHRSAQVGGGDGIYSMPSEANSKEKASTVPVSQVGQQIWMQDAHRQYQIQLAQVEESWRSQMDAEHKLRQATEDRLYNMKQSCEARMKEVESQVRIRIAEQQRRLQKTGVAIKGKSHQTRINSGWTDGLDLMHQLVADQEVEINNEYQRAEQFRRMSERLTTQVKHSNMANQAQQFRRMRERSMTQAKPANMADQALEQAEQVEQQHLEDVQSQVKQANMADQALDQAEQAGQQRLKNVKSQSTESRRQRRKKQTPRSF</sequence>
<evidence type="ECO:0000256" key="2">
    <source>
        <dbReference type="SAM" id="MobiDB-lite"/>
    </source>
</evidence>
<feature type="region of interest" description="Disordered" evidence="2">
    <location>
        <begin position="1"/>
        <end position="54"/>
    </location>
</feature>
<protein>
    <submittedName>
        <fullName evidence="3">Uncharacterized protein</fullName>
    </submittedName>
</protein>
<evidence type="ECO:0000313" key="3">
    <source>
        <dbReference type="EMBL" id="TKA46500.1"/>
    </source>
</evidence>
<dbReference type="AlphaFoldDB" id="A0A4U0VC16"/>
<feature type="compositionally biased region" description="Basic residues" evidence="2">
    <location>
        <begin position="372"/>
        <end position="383"/>
    </location>
</feature>
<comment type="caution">
    <text evidence="3">The sequence shown here is derived from an EMBL/GenBank/DDBJ whole genome shotgun (WGS) entry which is preliminary data.</text>
</comment>
<reference evidence="3 4" key="1">
    <citation type="submission" date="2017-03" db="EMBL/GenBank/DDBJ databases">
        <title>Genomes of endolithic fungi from Antarctica.</title>
        <authorList>
            <person name="Coleine C."/>
            <person name="Masonjones S."/>
            <person name="Stajich J.E."/>
        </authorList>
    </citation>
    <scope>NUCLEOTIDE SEQUENCE [LARGE SCALE GENOMIC DNA]</scope>
    <source>
        <strain evidence="3 4">CCFEE 5311</strain>
    </source>
</reference>
<evidence type="ECO:0000256" key="1">
    <source>
        <dbReference type="SAM" id="Coils"/>
    </source>
</evidence>
<gene>
    <name evidence="3" type="ORF">B0A54_02332</name>
</gene>
<proteinExistence type="predicted"/>
<feature type="compositionally biased region" description="Polar residues" evidence="2">
    <location>
        <begin position="29"/>
        <end position="49"/>
    </location>
</feature>